<evidence type="ECO:0000256" key="6">
    <source>
        <dbReference type="SAM" id="Phobius"/>
    </source>
</evidence>
<dbReference type="PRINTS" id="PR00342">
    <property type="entry name" value="RHESUSRHD"/>
</dbReference>
<feature type="signal peptide" evidence="7">
    <location>
        <begin position="1"/>
        <end position="16"/>
    </location>
</feature>
<evidence type="ECO:0000313" key="9">
    <source>
        <dbReference type="EMBL" id="EFX84344.1"/>
    </source>
</evidence>
<dbReference type="eggNOG" id="KOG3796">
    <property type="taxonomic scope" value="Eukaryota"/>
</dbReference>
<dbReference type="Gene3D" id="1.10.3430.10">
    <property type="entry name" value="Ammonium transporter AmtB like domains"/>
    <property type="match status" value="2"/>
</dbReference>
<feature type="domain" description="Ammonium transporter AmtB-like" evidence="8">
    <location>
        <begin position="211"/>
        <end position="242"/>
    </location>
</feature>
<dbReference type="GO" id="GO:0097272">
    <property type="term" value="P:ammonium homeostasis"/>
    <property type="evidence" value="ECO:0000318"/>
    <property type="project" value="GO_Central"/>
</dbReference>
<dbReference type="AlphaFoldDB" id="E9G830"/>
<feature type="transmembrane region" description="Helical" evidence="6">
    <location>
        <begin position="161"/>
        <end position="184"/>
    </location>
</feature>
<dbReference type="InterPro" id="IPR029020">
    <property type="entry name" value="Ammonium/urea_transptr"/>
</dbReference>
<keyword evidence="4 6" id="KW-1133">Transmembrane helix</keyword>
<dbReference type="PANTHER" id="PTHR11730">
    <property type="entry name" value="AMMONIUM TRANSPORTER"/>
    <property type="match status" value="1"/>
</dbReference>
<dbReference type="Pfam" id="PF00909">
    <property type="entry name" value="Ammonium_transp"/>
    <property type="match status" value="2"/>
</dbReference>
<comment type="similarity">
    <text evidence="2">Belongs to the ammonium transporter (TC 2.A.49) family. Rh subfamily.</text>
</comment>
<reference evidence="9 10" key="1">
    <citation type="journal article" date="2011" name="Science">
        <title>The ecoresponsive genome of Daphnia pulex.</title>
        <authorList>
            <person name="Colbourne J.K."/>
            <person name="Pfrender M.E."/>
            <person name="Gilbert D."/>
            <person name="Thomas W.K."/>
            <person name="Tucker A."/>
            <person name="Oakley T.H."/>
            <person name="Tokishita S."/>
            <person name="Aerts A."/>
            <person name="Arnold G.J."/>
            <person name="Basu M.K."/>
            <person name="Bauer D.J."/>
            <person name="Caceres C.E."/>
            <person name="Carmel L."/>
            <person name="Casola C."/>
            <person name="Choi J.H."/>
            <person name="Detter J.C."/>
            <person name="Dong Q."/>
            <person name="Dusheyko S."/>
            <person name="Eads B.D."/>
            <person name="Frohlich T."/>
            <person name="Geiler-Samerotte K.A."/>
            <person name="Gerlach D."/>
            <person name="Hatcher P."/>
            <person name="Jogdeo S."/>
            <person name="Krijgsveld J."/>
            <person name="Kriventseva E.V."/>
            <person name="Kultz D."/>
            <person name="Laforsch C."/>
            <person name="Lindquist E."/>
            <person name="Lopez J."/>
            <person name="Manak J.R."/>
            <person name="Muller J."/>
            <person name="Pangilinan J."/>
            <person name="Patwardhan R.P."/>
            <person name="Pitluck S."/>
            <person name="Pritham E.J."/>
            <person name="Rechtsteiner A."/>
            <person name="Rho M."/>
            <person name="Rogozin I.B."/>
            <person name="Sakarya O."/>
            <person name="Salamov A."/>
            <person name="Schaack S."/>
            <person name="Shapiro H."/>
            <person name="Shiga Y."/>
            <person name="Skalitzky C."/>
            <person name="Smith Z."/>
            <person name="Souvorov A."/>
            <person name="Sung W."/>
            <person name="Tang Z."/>
            <person name="Tsuchiya D."/>
            <person name="Tu H."/>
            <person name="Vos H."/>
            <person name="Wang M."/>
            <person name="Wolf Y.I."/>
            <person name="Yamagata H."/>
            <person name="Yamada T."/>
            <person name="Ye Y."/>
            <person name="Shaw J.R."/>
            <person name="Andrews J."/>
            <person name="Crease T.J."/>
            <person name="Tang H."/>
            <person name="Lucas S.M."/>
            <person name="Robertson H.M."/>
            <person name="Bork P."/>
            <person name="Koonin E.V."/>
            <person name="Zdobnov E.M."/>
            <person name="Grigoriev I.V."/>
            <person name="Lynch M."/>
            <person name="Boore J.L."/>
        </authorList>
    </citation>
    <scope>NUCLEOTIDE SEQUENCE [LARGE SCALE GENOMIC DNA]</scope>
</reference>
<dbReference type="GO" id="GO:0005886">
    <property type="term" value="C:plasma membrane"/>
    <property type="evidence" value="ECO:0000318"/>
    <property type="project" value="GO_Central"/>
</dbReference>
<evidence type="ECO:0000256" key="4">
    <source>
        <dbReference type="ARBA" id="ARBA00022989"/>
    </source>
</evidence>
<accession>E9G830</accession>
<dbReference type="GO" id="GO:0008519">
    <property type="term" value="F:ammonium channel activity"/>
    <property type="evidence" value="ECO:0000318"/>
    <property type="project" value="GO_Central"/>
</dbReference>
<evidence type="ECO:0000256" key="2">
    <source>
        <dbReference type="ARBA" id="ARBA00011036"/>
    </source>
</evidence>
<dbReference type="InterPro" id="IPR002229">
    <property type="entry name" value="RhesusRHD"/>
</dbReference>
<feature type="transmembrane region" description="Helical" evidence="6">
    <location>
        <begin position="126"/>
        <end position="149"/>
    </location>
</feature>
<dbReference type="PhylomeDB" id="E9G830"/>
<comment type="subcellular location">
    <subcellularLocation>
        <location evidence="1">Membrane</location>
        <topology evidence="1">Multi-pass membrane protein</topology>
    </subcellularLocation>
</comment>
<feature type="domain" description="Ammonium transporter AmtB-like" evidence="8">
    <location>
        <begin position="92"/>
        <end position="194"/>
    </location>
</feature>
<sequence>MDGMLFVVVLVDTVFTHNLAPHLADITEKEKEISPVQWRMLFILRTMSSSVDNLLRHIHWGKIAVEETFDVYHGGSKLKSSFLGFELADSSKAINVNATTILTDVHVMMFIGFGFLMTFLKKYGYSAVAVFFLIAAIVLQWATLCQGFYHTFDGRKIHITITSLLNADFASATVLISFGAVIGVTTPLQLAVCEIAIFASNEHLGLEILRVHIQNSTLAGGVAIGTAADMMINPFGAMIVGTHSKQKTWHSRHLRRPQFSRDAVVKIAAKNLVENHIQPFKLSYTFPRIVMLQEPLLCVLPFSSLLSSSSSPSPRFIHVIDMHDMLCKWIALV</sequence>
<dbReference type="InterPro" id="IPR024041">
    <property type="entry name" value="NH4_transpt_AmtB-like_dom"/>
</dbReference>
<evidence type="ECO:0000256" key="7">
    <source>
        <dbReference type="SAM" id="SignalP"/>
    </source>
</evidence>
<dbReference type="GO" id="GO:0072488">
    <property type="term" value="P:ammonium transmembrane transport"/>
    <property type="evidence" value="ECO:0000318"/>
    <property type="project" value="GO_Central"/>
</dbReference>
<name>E9G830_DAPPU</name>
<keyword evidence="7" id="KW-0732">Signal</keyword>
<protein>
    <recommendedName>
        <fullName evidence="8">Ammonium transporter AmtB-like domain-containing protein</fullName>
    </recommendedName>
</protein>
<keyword evidence="10" id="KW-1185">Reference proteome</keyword>
<dbReference type="EMBL" id="GL732534">
    <property type="protein sequence ID" value="EFX84344.1"/>
    <property type="molecule type" value="Genomic_DNA"/>
</dbReference>
<dbReference type="PANTHER" id="PTHR11730:SF60">
    <property type="entry name" value="RH50, ISOFORM D"/>
    <property type="match status" value="1"/>
</dbReference>
<evidence type="ECO:0000313" key="10">
    <source>
        <dbReference type="Proteomes" id="UP000000305"/>
    </source>
</evidence>
<evidence type="ECO:0000256" key="3">
    <source>
        <dbReference type="ARBA" id="ARBA00022692"/>
    </source>
</evidence>
<evidence type="ECO:0000256" key="1">
    <source>
        <dbReference type="ARBA" id="ARBA00004141"/>
    </source>
</evidence>
<evidence type="ECO:0000259" key="8">
    <source>
        <dbReference type="Pfam" id="PF00909"/>
    </source>
</evidence>
<evidence type="ECO:0000256" key="5">
    <source>
        <dbReference type="ARBA" id="ARBA00023136"/>
    </source>
</evidence>
<dbReference type="InParanoid" id="E9G830"/>
<dbReference type="SUPFAM" id="SSF111352">
    <property type="entry name" value="Ammonium transporter"/>
    <property type="match status" value="2"/>
</dbReference>
<dbReference type="Proteomes" id="UP000000305">
    <property type="component" value="Unassembled WGS sequence"/>
</dbReference>
<feature type="chain" id="PRO_5003237233" description="Ammonium transporter AmtB-like domain-containing protein" evidence="7">
    <location>
        <begin position="17"/>
        <end position="333"/>
    </location>
</feature>
<gene>
    <name evidence="9" type="ORF">DAPPUDRAFT_99416</name>
</gene>
<dbReference type="HOGENOM" id="CLU_834864_0_0_1"/>
<keyword evidence="3 6" id="KW-0812">Transmembrane</keyword>
<proteinExistence type="inferred from homology"/>
<dbReference type="OrthoDB" id="534912at2759"/>
<organism evidence="9 10">
    <name type="scientific">Daphnia pulex</name>
    <name type="common">Water flea</name>
    <dbReference type="NCBI Taxonomy" id="6669"/>
    <lineage>
        <taxon>Eukaryota</taxon>
        <taxon>Metazoa</taxon>
        <taxon>Ecdysozoa</taxon>
        <taxon>Arthropoda</taxon>
        <taxon>Crustacea</taxon>
        <taxon>Branchiopoda</taxon>
        <taxon>Diplostraca</taxon>
        <taxon>Cladocera</taxon>
        <taxon>Anomopoda</taxon>
        <taxon>Daphniidae</taxon>
        <taxon>Daphnia</taxon>
    </lineage>
</organism>
<keyword evidence="5 6" id="KW-0472">Membrane</keyword>
<feature type="transmembrane region" description="Helical" evidence="6">
    <location>
        <begin position="101"/>
        <end position="120"/>
    </location>
</feature>
<dbReference type="KEGG" id="dpx:DAPPUDRAFT_99416"/>